<keyword evidence="3" id="KW-1185">Reference proteome</keyword>
<evidence type="ECO:0000313" key="2">
    <source>
        <dbReference type="EMBL" id="MFD2168897.1"/>
    </source>
</evidence>
<dbReference type="RefSeq" id="WP_386043955.1">
    <property type="nucleotide sequence ID" value="NZ_JBHUIO010000002.1"/>
</dbReference>
<dbReference type="EMBL" id="JBHUIO010000002">
    <property type="protein sequence ID" value="MFD2168897.1"/>
    <property type="molecule type" value="Genomic_DNA"/>
</dbReference>
<comment type="caution">
    <text evidence="2">The sequence shown here is derived from an EMBL/GenBank/DDBJ whole genome shotgun (WGS) entry which is preliminary data.</text>
</comment>
<name>A0ABW4ZSE5_9BACL</name>
<protein>
    <submittedName>
        <fullName evidence="2">Uncharacterized protein</fullName>
    </submittedName>
</protein>
<feature type="region of interest" description="Disordered" evidence="1">
    <location>
        <begin position="52"/>
        <end position="72"/>
    </location>
</feature>
<accession>A0ABW4ZSE5</accession>
<gene>
    <name evidence="2" type="ORF">ACFSOY_02535</name>
</gene>
<proteinExistence type="predicted"/>
<dbReference type="Proteomes" id="UP001597343">
    <property type="component" value="Unassembled WGS sequence"/>
</dbReference>
<sequence>MSDEKFDVTFIRGPRDVSPWKQAAREFSLANGRLQTERGALHARAGYLEQRHEINSENFPNASFHQKGRNNR</sequence>
<evidence type="ECO:0000256" key="1">
    <source>
        <dbReference type="SAM" id="MobiDB-lite"/>
    </source>
</evidence>
<evidence type="ECO:0000313" key="3">
    <source>
        <dbReference type="Proteomes" id="UP001597343"/>
    </source>
</evidence>
<reference evidence="3" key="1">
    <citation type="journal article" date="2019" name="Int. J. Syst. Evol. Microbiol.">
        <title>The Global Catalogue of Microorganisms (GCM) 10K type strain sequencing project: providing services to taxonomists for standard genome sequencing and annotation.</title>
        <authorList>
            <consortium name="The Broad Institute Genomics Platform"/>
            <consortium name="The Broad Institute Genome Sequencing Center for Infectious Disease"/>
            <person name="Wu L."/>
            <person name="Ma J."/>
        </authorList>
    </citation>
    <scope>NUCLEOTIDE SEQUENCE [LARGE SCALE GENOMIC DNA]</scope>
    <source>
        <strain evidence="3">CGMCC 1.13574</strain>
    </source>
</reference>
<organism evidence="2 3">
    <name type="scientific">Tumebacillus lipolyticus</name>
    <dbReference type="NCBI Taxonomy" id="1280370"/>
    <lineage>
        <taxon>Bacteria</taxon>
        <taxon>Bacillati</taxon>
        <taxon>Bacillota</taxon>
        <taxon>Bacilli</taxon>
        <taxon>Bacillales</taxon>
        <taxon>Alicyclobacillaceae</taxon>
        <taxon>Tumebacillus</taxon>
    </lineage>
</organism>